<dbReference type="Proteomes" id="UP001427805">
    <property type="component" value="Unassembled WGS sequence"/>
</dbReference>
<dbReference type="RefSeq" id="WP_346246999.1">
    <property type="nucleotide sequence ID" value="NZ_JBDIZK010000007.1"/>
</dbReference>
<dbReference type="InterPro" id="IPR025409">
    <property type="entry name" value="DUF4303"/>
</dbReference>
<comment type="caution">
    <text evidence="2">The sequence shown here is derived from an EMBL/GenBank/DDBJ whole genome shotgun (WGS) entry which is preliminary data.</text>
</comment>
<evidence type="ECO:0000256" key="1">
    <source>
        <dbReference type="SAM" id="MobiDB-lite"/>
    </source>
</evidence>
<organism evidence="2 3">
    <name type="scientific">Sphingomonas rustica</name>
    <dbReference type="NCBI Taxonomy" id="3103142"/>
    <lineage>
        <taxon>Bacteria</taxon>
        <taxon>Pseudomonadati</taxon>
        <taxon>Pseudomonadota</taxon>
        <taxon>Alphaproteobacteria</taxon>
        <taxon>Sphingomonadales</taxon>
        <taxon>Sphingomonadaceae</taxon>
        <taxon>Sphingomonas</taxon>
    </lineage>
</organism>
<dbReference type="EMBL" id="JBDIZK010000007">
    <property type="protein sequence ID" value="MEN3747983.1"/>
    <property type="molecule type" value="Genomic_DNA"/>
</dbReference>
<keyword evidence="3" id="KW-1185">Reference proteome</keyword>
<name>A0ABV0B8T3_9SPHN</name>
<accession>A0ABV0B8T3</accession>
<gene>
    <name evidence="2" type="ORF">TPR58_12475</name>
</gene>
<evidence type="ECO:0000313" key="3">
    <source>
        <dbReference type="Proteomes" id="UP001427805"/>
    </source>
</evidence>
<dbReference type="Pfam" id="PF14136">
    <property type="entry name" value="DUF4303"/>
    <property type="match status" value="1"/>
</dbReference>
<reference evidence="2 3" key="1">
    <citation type="submission" date="2024-05" db="EMBL/GenBank/DDBJ databases">
        <title>Sphingomonas sp. HF-S3 16S ribosomal RNA gene Genome sequencing and assembly.</title>
        <authorList>
            <person name="Lee H."/>
        </authorList>
    </citation>
    <scope>NUCLEOTIDE SEQUENCE [LARGE SCALE GENOMIC DNA]</scope>
    <source>
        <strain evidence="2 3">HF-S3</strain>
    </source>
</reference>
<protein>
    <submittedName>
        <fullName evidence="2">DUF4303 domain-containing protein</fullName>
    </submittedName>
</protein>
<feature type="region of interest" description="Disordered" evidence="1">
    <location>
        <begin position="158"/>
        <end position="182"/>
    </location>
</feature>
<sequence>MAEIAFHPTPDAFYASTLLALDELLGSLDGERLYAICLQTDDGGMSVGLCANTEEGYAEKRAEAEEAGDLDESYDAYLRWNSAEWRHEMTGWEHFKRIEQDLSEEVEDPEGGFETYFEHLIDAMVDALATLRSEREQALQGVTLFVTITDSEETIEVEDRSATRLNPPELSEPFLRRYDEAG</sequence>
<evidence type="ECO:0000313" key="2">
    <source>
        <dbReference type="EMBL" id="MEN3747983.1"/>
    </source>
</evidence>
<proteinExistence type="predicted"/>